<feature type="region of interest" description="Disordered" evidence="1">
    <location>
        <begin position="92"/>
        <end position="126"/>
    </location>
</feature>
<comment type="caution">
    <text evidence="3">The sequence shown here is derived from an EMBL/GenBank/DDBJ whole genome shotgun (WGS) entry which is preliminary data.</text>
</comment>
<evidence type="ECO:0000313" key="3">
    <source>
        <dbReference type="EMBL" id="MFD2181125.1"/>
    </source>
</evidence>
<dbReference type="EMBL" id="JBHUIW010000002">
    <property type="protein sequence ID" value="MFD2181125.1"/>
    <property type="molecule type" value="Genomic_DNA"/>
</dbReference>
<organism evidence="3 4">
    <name type="scientific">Rhodoplanes azumiensis</name>
    <dbReference type="NCBI Taxonomy" id="1897628"/>
    <lineage>
        <taxon>Bacteria</taxon>
        <taxon>Pseudomonadati</taxon>
        <taxon>Pseudomonadota</taxon>
        <taxon>Alphaproteobacteria</taxon>
        <taxon>Hyphomicrobiales</taxon>
        <taxon>Nitrobacteraceae</taxon>
        <taxon>Rhodoplanes</taxon>
    </lineage>
</organism>
<feature type="compositionally biased region" description="Low complexity" evidence="1">
    <location>
        <begin position="97"/>
        <end position="126"/>
    </location>
</feature>
<evidence type="ECO:0000256" key="1">
    <source>
        <dbReference type="SAM" id="MobiDB-lite"/>
    </source>
</evidence>
<protein>
    <submittedName>
        <fullName evidence="3">Uncharacterized protein</fullName>
    </submittedName>
</protein>
<name>A0ABW5AGA2_9BRAD</name>
<dbReference type="RefSeq" id="WP_378476318.1">
    <property type="nucleotide sequence ID" value="NZ_JBHUIW010000002.1"/>
</dbReference>
<keyword evidence="2" id="KW-0732">Signal</keyword>
<proteinExistence type="predicted"/>
<feature type="chain" id="PRO_5045890657" evidence="2">
    <location>
        <begin position="23"/>
        <end position="126"/>
    </location>
</feature>
<accession>A0ABW5AGA2</accession>
<sequence>MRRVRAARLAASGLLLAGPTAAQPVEWAKMPRMQLERQFAGPLADTVIQRWRDPGDGTVCYVYLPINVPHSAPTQSGYVQYGPANIGSISCMPGSTPPAQNGAAPRRAPAPQATPAAPAVPAAPAR</sequence>
<evidence type="ECO:0000313" key="4">
    <source>
        <dbReference type="Proteomes" id="UP001597314"/>
    </source>
</evidence>
<reference evidence="4" key="1">
    <citation type="journal article" date="2019" name="Int. J. Syst. Evol. Microbiol.">
        <title>The Global Catalogue of Microorganisms (GCM) 10K type strain sequencing project: providing services to taxonomists for standard genome sequencing and annotation.</title>
        <authorList>
            <consortium name="The Broad Institute Genomics Platform"/>
            <consortium name="The Broad Institute Genome Sequencing Center for Infectious Disease"/>
            <person name="Wu L."/>
            <person name="Ma J."/>
        </authorList>
    </citation>
    <scope>NUCLEOTIDE SEQUENCE [LARGE SCALE GENOMIC DNA]</scope>
    <source>
        <strain evidence="4">CGMCC 1.6774</strain>
    </source>
</reference>
<evidence type="ECO:0000256" key="2">
    <source>
        <dbReference type="SAM" id="SignalP"/>
    </source>
</evidence>
<dbReference type="Proteomes" id="UP001597314">
    <property type="component" value="Unassembled WGS sequence"/>
</dbReference>
<keyword evidence="4" id="KW-1185">Reference proteome</keyword>
<feature type="signal peptide" evidence="2">
    <location>
        <begin position="1"/>
        <end position="22"/>
    </location>
</feature>
<gene>
    <name evidence="3" type="ORF">ACFSOX_03080</name>
</gene>